<dbReference type="AlphaFoldDB" id="A0AAW9R6Y2"/>
<dbReference type="InterPro" id="IPR053812">
    <property type="entry name" value="HTH_Sigma70_ECF-like"/>
</dbReference>
<dbReference type="PANTHER" id="PTHR43133:SF39">
    <property type="entry name" value="SIMILAR TO RNA POLYMERASE SIGMA-E FACTOR"/>
    <property type="match status" value="1"/>
</dbReference>
<feature type="compositionally biased region" description="Basic and acidic residues" evidence="4">
    <location>
        <begin position="12"/>
        <end position="22"/>
    </location>
</feature>
<dbReference type="InterPro" id="IPR011517">
    <property type="entry name" value="RNA_pol_sigma70_ECF-like"/>
</dbReference>
<evidence type="ECO:0000259" key="5">
    <source>
        <dbReference type="Pfam" id="PF07638"/>
    </source>
</evidence>
<keyword evidence="2" id="KW-0731">Sigma factor</keyword>
<feature type="region of interest" description="Disordered" evidence="4">
    <location>
        <begin position="1"/>
        <end position="22"/>
    </location>
</feature>
<dbReference type="NCBIfam" id="TIGR02937">
    <property type="entry name" value="sigma70-ECF"/>
    <property type="match status" value="1"/>
</dbReference>
<comment type="caution">
    <text evidence="6">The sequence shown here is derived from an EMBL/GenBank/DDBJ whole genome shotgun (WGS) entry which is preliminary data.</text>
</comment>
<name>A0AAW9R6Y2_9GAMM</name>
<accession>A0AAW9R6Y2</accession>
<reference evidence="6 7" key="1">
    <citation type="submission" date="2024-02" db="EMBL/GenBank/DDBJ databases">
        <title>A novel Wenzhouxiangellaceae bacterium, isolated from coastal sediments.</title>
        <authorList>
            <person name="Du Z.-J."/>
            <person name="Ye Y.-Q."/>
            <person name="Zhang X.-Y."/>
        </authorList>
    </citation>
    <scope>NUCLEOTIDE SEQUENCE [LARGE SCALE GENOMIC DNA]</scope>
    <source>
        <strain evidence="6 7">CH-27</strain>
    </source>
</reference>
<dbReference type="GO" id="GO:0006352">
    <property type="term" value="P:DNA-templated transcription initiation"/>
    <property type="evidence" value="ECO:0007669"/>
    <property type="project" value="InterPro"/>
</dbReference>
<proteinExistence type="predicted"/>
<dbReference type="Pfam" id="PF07638">
    <property type="entry name" value="Sigma70_ECF"/>
    <property type="match status" value="1"/>
</dbReference>
<keyword evidence="7" id="KW-1185">Reference proteome</keyword>
<dbReference type="InterPro" id="IPR039425">
    <property type="entry name" value="RNA_pol_sigma-70-like"/>
</dbReference>
<dbReference type="RefSeq" id="WP_354695370.1">
    <property type="nucleotide sequence ID" value="NZ_JAZHOG010000006.1"/>
</dbReference>
<evidence type="ECO:0000256" key="2">
    <source>
        <dbReference type="ARBA" id="ARBA00023082"/>
    </source>
</evidence>
<feature type="domain" description="RNA polymerase sigma-70 ECF-like HTH" evidence="5">
    <location>
        <begin position="22"/>
        <end position="187"/>
    </location>
</feature>
<dbReference type="EMBL" id="JAZHOG010000006">
    <property type="protein sequence ID" value="MEJ8568047.1"/>
    <property type="molecule type" value="Genomic_DNA"/>
</dbReference>
<dbReference type="SUPFAM" id="SSF88659">
    <property type="entry name" value="Sigma3 and sigma4 domains of RNA polymerase sigma factors"/>
    <property type="match status" value="1"/>
</dbReference>
<dbReference type="NCBIfam" id="TIGR02999">
    <property type="entry name" value="Sig-70_X6"/>
    <property type="match status" value="1"/>
</dbReference>
<dbReference type="PANTHER" id="PTHR43133">
    <property type="entry name" value="RNA POLYMERASE ECF-TYPE SIGMA FACTO"/>
    <property type="match status" value="1"/>
</dbReference>
<evidence type="ECO:0000256" key="4">
    <source>
        <dbReference type="SAM" id="MobiDB-lite"/>
    </source>
</evidence>
<organism evidence="6 7">
    <name type="scientific">Elongatibacter sediminis</name>
    <dbReference type="NCBI Taxonomy" id="3119006"/>
    <lineage>
        <taxon>Bacteria</taxon>
        <taxon>Pseudomonadati</taxon>
        <taxon>Pseudomonadota</taxon>
        <taxon>Gammaproteobacteria</taxon>
        <taxon>Chromatiales</taxon>
        <taxon>Wenzhouxiangellaceae</taxon>
        <taxon>Elongatibacter</taxon>
    </lineage>
</organism>
<dbReference type="Proteomes" id="UP001359886">
    <property type="component" value="Unassembled WGS sequence"/>
</dbReference>
<dbReference type="InterPro" id="IPR036388">
    <property type="entry name" value="WH-like_DNA-bd_sf"/>
</dbReference>
<dbReference type="Gene3D" id="1.10.10.10">
    <property type="entry name" value="Winged helix-like DNA-binding domain superfamily/Winged helix DNA-binding domain"/>
    <property type="match status" value="1"/>
</dbReference>
<dbReference type="InterPro" id="IPR013324">
    <property type="entry name" value="RNA_pol_sigma_r3/r4-like"/>
</dbReference>
<gene>
    <name evidence="6" type="ORF">V3330_10455</name>
</gene>
<evidence type="ECO:0000313" key="7">
    <source>
        <dbReference type="Proteomes" id="UP001359886"/>
    </source>
</evidence>
<evidence type="ECO:0000313" key="6">
    <source>
        <dbReference type="EMBL" id="MEJ8568047.1"/>
    </source>
</evidence>
<keyword evidence="3" id="KW-0804">Transcription</keyword>
<keyword evidence="1" id="KW-0805">Transcription regulation</keyword>
<evidence type="ECO:0000256" key="3">
    <source>
        <dbReference type="ARBA" id="ARBA00023163"/>
    </source>
</evidence>
<protein>
    <submittedName>
        <fullName evidence="6">ECF-type sigma factor</fullName>
    </submittedName>
</protein>
<sequence>MAEDDMSSQSGRGRDDSPAEDNAAHLDDLIGKIYHDLRQIAHLHRRGAYGNLTLQTTALVHEAYLRMAGTDSELSLQDRQHLKALTSRIIRHIIVDYARRAGAAKRDAANAPHERIEDSLIEPMLDVGVLDLDVALHRLSGRSPRLEKIVECRFFGGMNVQETADALGLSPRTVERDWRKAKAYLLRFLQEDKSKMNA</sequence>
<dbReference type="GO" id="GO:0016987">
    <property type="term" value="F:sigma factor activity"/>
    <property type="evidence" value="ECO:0007669"/>
    <property type="project" value="UniProtKB-KW"/>
</dbReference>
<dbReference type="InterPro" id="IPR014284">
    <property type="entry name" value="RNA_pol_sigma-70_dom"/>
</dbReference>
<evidence type="ECO:0000256" key="1">
    <source>
        <dbReference type="ARBA" id="ARBA00023015"/>
    </source>
</evidence>